<evidence type="ECO:0000313" key="1">
    <source>
        <dbReference type="EMBL" id="EFO28175.1"/>
    </source>
</evidence>
<dbReference type="InParanoid" id="A0A1S0UDM0"/>
<name>A0A1S0UDM0_LOALO</name>
<sequence>MAPGRGSEGWVVFFDWSGGCGSLLFHFFGGYFKFCGVVSGGCLKVCLLFVSVDHAAQIGSREPPSRGAEVEVHEKSNTKFEDLIMSRLTAFKNKTKKTLPSLTCVVFLKVVGIDISTVEAVEENIRMSKAINMDDQNLLKKSVSEKGMKELASSEHHFGPVTKAATS</sequence>
<dbReference type="KEGG" id="loa:LOAG_00308"/>
<dbReference type="GeneID" id="9937676"/>
<gene>
    <name evidence="1" type="ORF">LOAG_00308</name>
</gene>
<organism evidence="1">
    <name type="scientific">Loa loa</name>
    <name type="common">Eye worm</name>
    <name type="synonym">Filaria loa</name>
    <dbReference type="NCBI Taxonomy" id="7209"/>
    <lineage>
        <taxon>Eukaryota</taxon>
        <taxon>Metazoa</taxon>
        <taxon>Ecdysozoa</taxon>
        <taxon>Nematoda</taxon>
        <taxon>Chromadorea</taxon>
        <taxon>Rhabditida</taxon>
        <taxon>Spirurina</taxon>
        <taxon>Spiruromorpha</taxon>
        <taxon>Filarioidea</taxon>
        <taxon>Onchocercidae</taxon>
        <taxon>Loa</taxon>
    </lineage>
</organism>
<protein>
    <submittedName>
        <fullName evidence="1">Uncharacterized protein</fullName>
    </submittedName>
</protein>
<dbReference type="RefSeq" id="XP_003135896.1">
    <property type="nucleotide sequence ID" value="XM_003135848.1"/>
</dbReference>
<proteinExistence type="predicted"/>
<accession>A0A1S0UDM0</accession>
<dbReference type="CTD" id="9937676"/>
<dbReference type="EMBL" id="JH712236">
    <property type="protein sequence ID" value="EFO28175.1"/>
    <property type="molecule type" value="Genomic_DNA"/>
</dbReference>
<reference evidence="1" key="1">
    <citation type="submission" date="2012-04" db="EMBL/GenBank/DDBJ databases">
        <title>The Genome Sequence of Loa loa.</title>
        <authorList>
            <consortium name="The Broad Institute Genome Sequencing Platform"/>
            <consortium name="Broad Institute Genome Sequencing Center for Infectious Disease"/>
            <person name="Nutman T.B."/>
            <person name="Fink D.L."/>
            <person name="Russ C."/>
            <person name="Young S."/>
            <person name="Zeng Q."/>
            <person name="Gargeya S."/>
            <person name="Alvarado L."/>
            <person name="Berlin A."/>
            <person name="Chapman S.B."/>
            <person name="Chen Z."/>
            <person name="Freedman E."/>
            <person name="Gellesch M."/>
            <person name="Goldberg J."/>
            <person name="Griggs A."/>
            <person name="Gujja S."/>
            <person name="Heilman E.R."/>
            <person name="Heiman D."/>
            <person name="Howarth C."/>
            <person name="Mehta T."/>
            <person name="Neiman D."/>
            <person name="Pearson M."/>
            <person name="Roberts A."/>
            <person name="Saif S."/>
            <person name="Shea T."/>
            <person name="Shenoy N."/>
            <person name="Sisk P."/>
            <person name="Stolte C."/>
            <person name="Sykes S."/>
            <person name="White J."/>
            <person name="Yandava C."/>
            <person name="Haas B."/>
            <person name="Henn M.R."/>
            <person name="Nusbaum C."/>
            <person name="Birren B."/>
        </authorList>
    </citation>
    <scope>NUCLEOTIDE SEQUENCE [LARGE SCALE GENOMIC DNA]</scope>
</reference>
<dbReference type="AlphaFoldDB" id="A0A1S0UDM0"/>